<dbReference type="AlphaFoldDB" id="A0A2W0CQN3"/>
<gene>
    <name evidence="1" type="ORF">PIL02S_01545</name>
</gene>
<dbReference type="RefSeq" id="WP_110757308.1">
    <property type="nucleotide sequence ID" value="NZ_PRLG01000013.1"/>
</dbReference>
<organism evidence="1 2">
    <name type="scientific">Paenibacillus illinoisensis</name>
    <dbReference type="NCBI Taxonomy" id="59845"/>
    <lineage>
        <taxon>Bacteria</taxon>
        <taxon>Bacillati</taxon>
        <taxon>Bacillota</taxon>
        <taxon>Bacilli</taxon>
        <taxon>Bacillales</taxon>
        <taxon>Paenibacillaceae</taxon>
        <taxon>Paenibacillus</taxon>
    </lineage>
</organism>
<dbReference type="OrthoDB" id="2649716at2"/>
<dbReference type="EMBL" id="PRLG01000013">
    <property type="protein sequence ID" value="PYY29948.1"/>
    <property type="molecule type" value="Genomic_DNA"/>
</dbReference>
<evidence type="ECO:0000313" key="2">
    <source>
        <dbReference type="Proteomes" id="UP000247459"/>
    </source>
</evidence>
<protein>
    <submittedName>
        <fullName evidence="1">Uncharacterized protein</fullName>
    </submittedName>
</protein>
<accession>A0A2W0CQN3</accession>
<comment type="caution">
    <text evidence="1">The sequence shown here is derived from an EMBL/GenBank/DDBJ whole genome shotgun (WGS) entry which is preliminary data.</text>
</comment>
<sequence length="99" mass="11965">MKVYKKEVRKITVNEVLFLYVVDEQAYDIIIRIYSNAFKSTFVEFVVLWRETWDILFYEPKLISKLVQYAINQGWDFHQKSNQMKFDNATSIIRVLMSE</sequence>
<dbReference type="Proteomes" id="UP000247459">
    <property type="component" value="Unassembled WGS sequence"/>
</dbReference>
<proteinExistence type="predicted"/>
<reference evidence="1 2" key="1">
    <citation type="submission" date="2018-01" db="EMBL/GenBank/DDBJ databases">
        <title>Genome sequence of the PGP bacterium Paenibacillus illinoisensis E3.</title>
        <authorList>
            <person name="Rolli E."/>
            <person name="Marasco R."/>
            <person name="Bessem C."/>
            <person name="Michoud G."/>
            <person name="Gaiarsa S."/>
            <person name="Borin S."/>
            <person name="Daffonchio D."/>
        </authorList>
    </citation>
    <scope>NUCLEOTIDE SEQUENCE [LARGE SCALE GENOMIC DNA]</scope>
    <source>
        <strain evidence="1 2">E3</strain>
    </source>
</reference>
<name>A0A2W0CQN3_9BACL</name>
<evidence type="ECO:0000313" key="1">
    <source>
        <dbReference type="EMBL" id="PYY29948.1"/>
    </source>
</evidence>